<dbReference type="Gene3D" id="3.30.70.270">
    <property type="match status" value="1"/>
</dbReference>
<accession>D3AVD7</accession>
<dbReference type="HOGENOM" id="CLU_2872916_0_0_9"/>
<comment type="caution">
    <text evidence="3">The sequence shown here is derived from an EMBL/GenBank/DDBJ whole genome shotgun (WGS) entry which is preliminary data.</text>
</comment>
<dbReference type="InterPro" id="IPR043128">
    <property type="entry name" value="Rev_trsase/Diguanyl_cyclase"/>
</dbReference>
<dbReference type="Gene3D" id="3.40.1170.60">
    <property type="match status" value="1"/>
</dbReference>
<dbReference type="InterPro" id="IPR043502">
    <property type="entry name" value="DNA/RNA_pol_sf"/>
</dbReference>
<evidence type="ECO:0000313" key="4">
    <source>
        <dbReference type="Proteomes" id="UP000004968"/>
    </source>
</evidence>
<feature type="non-terminal residue" evidence="3">
    <location>
        <position position="64"/>
    </location>
</feature>
<evidence type="ECO:0000313" key="3">
    <source>
        <dbReference type="EMBL" id="EFC94220.1"/>
    </source>
</evidence>
<comment type="similarity">
    <text evidence="1">Belongs to the DNA polymerase type-Y family.</text>
</comment>
<dbReference type="GO" id="GO:0006281">
    <property type="term" value="P:DNA repair"/>
    <property type="evidence" value="ECO:0007669"/>
    <property type="project" value="InterPro"/>
</dbReference>
<dbReference type="EMBL" id="ACIO01001277">
    <property type="protein sequence ID" value="EFC94220.1"/>
    <property type="molecule type" value="Genomic_DNA"/>
</dbReference>
<dbReference type="SUPFAM" id="SSF56672">
    <property type="entry name" value="DNA/RNA polymerases"/>
    <property type="match status" value="1"/>
</dbReference>
<protein>
    <submittedName>
        <fullName evidence="3">Putative DNA polymerase IV</fullName>
    </submittedName>
</protein>
<dbReference type="InterPro" id="IPR001126">
    <property type="entry name" value="UmuC"/>
</dbReference>
<feature type="domain" description="UmuC" evidence="2">
    <location>
        <begin position="5"/>
        <end position="64"/>
    </location>
</feature>
<name>D3AVD7_9FIRM</name>
<sequence length="64" mass="7122">MERTIFHVDVNSAFLSWEAVYRLKHLGGRLDLRTVSAAVGGDVTRRHGIILAKSIPARTYGIKT</sequence>
<dbReference type="Proteomes" id="UP000004968">
    <property type="component" value="Unassembled WGS sequence"/>
</dbReference>
<evidence type="ECO:0000256" key="1">
    <source>
        <dbReference type="ARBA" id="ARBA00010945"/>
    </source>
</evidence>
<organism evidence="3 4">
    <name type="scientific">Hungatella hathewayi DSM 13479</name>
    <dbReference type="NCBI Taxonomy" id="566550"/>
    <lineage>
        <taxon>Bacteria</taxon>
        <taxon>Bacillati</taxon>
        <taxon>Bacillota</taxon>
        <taxon>Clostridia</taxon>
        <taxon>Lachnospirales</taxon>
        <taxon>Lachnospiraceae</taxon>
        <taxon>Hungatella</taxon>
    </lineage>
</organism>
<dbReference type="AlphaFoldDB" id="D3AVD7"/>
<reference evidence="3 4" key="1">
    <citation type="submission" date="2010-01" db="EMBL/GenBank/DDBJ databases">
        <authorList>
            <person name="Weinstock G."/>
            <person name="Sodergren E."/>
            <person name="Clifton S."/>
            <person name="Fulton L."/>
            <person name="Fulton B."/>
            <person name="Courtney L."/>
            <person name="Fronick C."/>
            <person name="Harrison M."/>
            <person name="Strong C."/>
            <person name="Farmer C."/>
            <person name="Delahaunty K."/>
            <person name="Markovic C."/>
            <person name="Hall O."/>
            <person name="Minx P."/>
            <person name="Tomlinson C."/>
            <person name="Mitreva M."/>
            <person name="Nelson J."/>
            <person name="Hou S."/>
            <person name="Wollam A."/>
            <person name="Pepin K.H."/>
            <person name="Johnson M."/>
            <person name="Bhonagiri V."/>
            <person name="Nash W.E."/>
            <person name="Warren W."/>
            <person name="Chinwalla A."/>
            <person name="Mardis E.R."/>
            <person name="Wilson R.K."/>
        </authorList>
    </citation>
    <scope>NUCLEOTIDE SEQUENCE [LARGE SCALE GENOMIC DNA]</scope>
    <source>
        <strain evidence="3 4">DSM 13479</strain>
    </source>
</reference>
<dbReference type="PROSITE" id="PS50173">
    <property type="entry name" value="UMUC"/>
    <property type="match status" value="1"/>
</dbReference>
<proteinExistence type="inferred from homology"/>
<evidence type="ECO:0000259" key="2">
    <source>
        <dbReference type="PROSITE" id="PS50173"/>
    </source>
</evidence>
<gene>
    <name evidence="3" type="ORF">CLOSTHATH_07613</name>
</gene>